<dbReference type="GO" id="GO:0110051">
    <property type="term" value="P:metabolite repair"/>
    <property type="evidence" value="ECO:0007669"/>
    <property type="project" value="TreeGrafter"/>
</dbReference>
<dbReference type="GO" id="GO:0016301">
    <property type="term" value="F:kinase activity"/>
    <property type="evidence" value="ECO:0007669"/>
    <property type="project" value="UniProtKB-KW"/>
</dbReference>
<dbReference type="PANTHER" id="PTHR12592">
    <property type="entry name" value="ATP-DEPENDENT (S)-NAD(P)H-HYDRATE DEHYDRATASE FAMILY MEMBER"/>
    <property type="match status" value="1"/>
</dbReference>
<feature type="domain" description="YjeF C-terminal" evidence="7">
    <location>
        <begin position="8"/>
        <end position="285"/>
    </location>
</feature>
<proteinExistence type="inferred from homology"/>
<dbReference type="GO" id="GO:0046496">
    <property type="term" value="P:nicotinamide nucleotide metabolic process"/>
    <property type="evidence" value="ECO:0007669"/>
    <property type="project" value="UniProtKB-UniRule"/>
</dbReference>
<accession>A0A3N2C4B8</accession>
<evidence type="ECO:0000256" key="2">
    <source>
        <dbReference type="ARBA" id="ARBA00022840"/>
    </source>
</evidence>
<evidence type="ECO:0000256" key="1">
    <source>
        <dbReference type="ARBA" id="ARBA00022741"/>
    </source>
</evidence>
<feature type="binding site" evidence="6">
    <location>
        <position position="43"/>
    </location>
    <ligand>
        <name>(6S)-NADPHX</name>
        <dbReference type="ChEBI" id="CHEBI:64076"/>
    </ligand>
</feature>
<gene>
    <name evidence="6" type="primary">nnrD</name>
    <name evidence="8" type="ORF">EDD42_2456</name>
</gene>
<dbReference type="Gene3D" id="3.40.1190.20">
    <property type="match status" value="1"/>
</dbReference>
<evidence type="ECO:0000256" key="3">
    <source>
        <dbReference type="ARBA" id="ARBA00022857"/>
    </source>
</evidence>
<evidence type="ECO:0000256" key="5">
    <source>
        <dbReference type="ARBA" id="ARBA00023239"/>
    </source>
</evidence>
<comment type="similarity">
    <text evidence="6">Belongs to the NnrD/CARKD family.</text>
</comment>
<dbReference type="GO" id="GO:0052856">
    <property type="term" value="F:NAD(P)HX epimerase activity"/>
    <property type="evidence" value="ECO:0007669"/>
    <property type="project" value="TreeGrafter"/>
</dbReference>
<dbReference type="InterPro" id="IPR000631">
    <property type="entry name" value="CARKD"/>
</dbReference>
<dbReference type="InterPro" id="IPR029056">
    <property type="entry name" value="Ribokinase-like"/>
</dbReference>
<feature type="binding site" evidence="6">
    <location>
        <position position="93"/>
    </location>
    <ligand>
        <name>(6S)-NADPHX</name>
        <dbReference type="ChEBI" id="CHEBI:64076"/>
    </ligand>
</feature>
<keyword evidence="5 6" id="KW-0456">Lyase</keyword>
<comment type="cofactor">
    <cofactor evidence="6">
        <name>Mg(2+)</name>
        <dbReference type="ChEBI" id="CHEBI:18420"/>
    </cofactor>
</comment>
<keyword evidence="8" id="KW-0418">Kinase</keyword>
<dbReference type="Proteomes" id="UP000266915">
    <property type="component" value="Unassembled WGS sequence"/>
</dbReference>
<organism evidence="8 9">
    <name type="scientific">Plantibacter flavus</name>
    <dbReference type="NCBI Taxonomy" id="150123"/>
    <lineage>
        <taxon>Bacteria</taxon>
        <taxon>Bacillati</taxon>
        <taxon>Actinomycetota</taxon>
        <taxon>Actinomycetes</taxon>
        <taxon>Micrococcales</taxon>
        <taxon>Microbacteriaceae</taxon>
        <taxon>Plantibacter</taxon>
    </lineage>
</organism>
<protein>
    <recommendedName>
        <fullName evidence="6">ADP-dependent (S)-NAD(P)H-hydrate dehydratase</fullName>
        <ecNumber evidence="6">4.2.1.136</ecNumber>
    </recommendedName>
    <alternativeName>
        <fullName evidence="6">ADP-dependent NAD(P)HX dehydratase</fullName>
    </alternativeName>
</protein>
<reference evidence="8 9" key="1">
    <citation type="submission" date="2018-11" db="EMBL/GenBank/DDBJ databases">
        <title>Sequencing the genomes of 1000 actinobacteria strains.</title>
        <authorList>
            <person name="Klenk H.-P."/>
        </authorList>
    </citation>
    <scope>NUCLEOTIDE SEQUENCE [LARGE SCALE GENOMIC DNA]</scope>
    <source>
        <strain evidence="8 9">DSM 14012</strain>
    </source>
</reference>
<keyword evidence="2 6" id="KW-0067">ATP-binding</keyword>
<comment type="catalytic activity">
    <reaction evidence="6">
        <text>(6S)-NADHX + ADP = AMP + phosphate + NADH + H(+)</text>
        <dbReference type="Rhea" id="RHEA:32223"/>
        <dbReference type="ChEBI" id="CHEBI:15378"/>
        <dbReference type="ChEBI" id="CHEBI:43474"/>
        <dbReference type="ChEBI" id="CHEBI:57945"/>
        <dbReference type="ChEBI" id="CHEBI:64074"/>
        <dbReference type="ChEBI" id="CHEBI:456215"/>
        <dbReference type="ChEBI" id="CHEBI:456216"/>
        <dbReference type="EC" id="4.2.1.136"/>
    </reaction>
</comment>
<dbReference type="PROSITE" id="PS51383">
    <property type="entry name" value="YJEF_C_3"/>
    <property type="match status" value="1"/>
</dbReference>
<keyword evidence="3 6" id="KW-0521">NADP</keyword>
<comment type="caution">
    <text evidence="8">The sequence shown here is derived from an EMBL/GenBank/DDBJ whole genome shotgun (WGS) entry which is preliminary data.</text>
</comment>
<dbReference type="AlphaFoldDB" id="A0A3N2C4B8"/>
<evidence type="ECO:0000313" key="8">
    <source>
        <dbReference type="EMBL" id="ROR82367.1"/>
    </source>
</evidence>
<feature type="binding site" evidence="6">
    <location>
        <position position="149"/>
    </location>
    <ligand>
        <name>(6S)-NADPHX</name>
        <dbReference type="ChEBI" id="CHEBI:64076"/>
    </ligand>
</feature>
<dbReference type="HAMAP" id="MF_01965">
    <property type="entry name" value="NADHX_dehydratase"/>
    <property type="match status" value="1"/>
</dbReference>
<dbReference type="SUPFAM" id="SSF53613">
    <property type="entry name" value="Ribokinase-like"/>
    <property type="match status" value="1"/>
</dbReference>
<dbReference type="EMBL" id="RKHL01000001">
    <property type="protein sequence ID" value="ROR82367.1"/>
    <property type="molecule type" value="Genomic_DNA"/>
</dbReference>
<name>A0A3N2C4B8_9MICO</name>
<feature type="binding site" evidence="6">
    <location>
        <position position="221"/>
    </location>
    <ligand>
        <name>(6S)-NADPHX</name>
        <dbReference type="ChEBI" id="CHEBI:64076"/>
    </ligand>
</feature>
<feature type="binding site" evidence="6">
    <location>
        <position position="220"/>
    </location>
    <ligand>
        <name>AMP</name>
        <dbReference type="ChEBI" id="CHEBI:456215"/>
    </ligand>
</feature>
<evidence type="ECO:0000256" key="6">
    <source>
        <dbReference type="HAMAP-Rule" id="MF_01965"/>
    </source>
</evidence>
<comment type="function">
    <text evidence="6">Catalyzes the dehydration of the S-form of NAD(P)HX at the expense of ADP, which is converted to AMP. Together with NAD(P)HX epimerase, which catalyzes the epimerization of the S- and R-forms, the enzyme allows the repair of both epimers of NAD(P)HX, a damaged form of NAD(P)H that is a result of enzymatic or heat-dependent hydration.</text>
</comment>
<keyword evidence="9" id="KW-1185">Reference proteome</keyword>
<comment type="catalytic activity">
    <reaction evidence="6">
        <text>(6S)-NADPHX + ADP = AMP + phosphate + NADPH + H(+)</text>
        <dbReference type="Rhea" id="RHEA:32235"/>
        <dbReference type="ChEBI" id="CHEBI:15378"/>
        <dbReference type="ChEBI" id="CHEBI:43474"/>
        <dbReference type="ChEBI" id="CHEBI:57783"/>
        <dbReference type="ChEBI" id="CHEBI:64076"/>
        <dbReference type="ChEBI" id="CHEBI:456215"/>
        <dbReference type="ChEBI" id="CHEBI:456216"/>
        <dbReference type="EC" id="4.2.1.136"/>
    </reaction>
</comment>
<evidence type="ECO:0000256" key="4">
    <source>
        <dbReference type="ARBA" id="ARBA00023027"/>
    </source>
</evidence>
<dbReference type="EC" id="4.2.1.136" evidence="6"/>
<keyword evidence="8" id="KW-0808">Transferase</keyword>
<evidence type="ECO:0000259" key="7">
    <source>
        <dbReference type="PROSITE" id="PS51383"/>
    </source>
</evidence>
<evidence type="ECO:0000313" key="9">
    <source>
        <dbReference type="Proteomes" id="UP000266915"/>
    </source>
</evidence>
<dbReference type="CDD" id="cd01171">
    <property type="entry name" value="YXKO-related"/>
    <property type="match status" value="1"/>
</dbReference>
<dbReference type="GO" id="GO:0052855">
    <property type="term" value="F:ADP-dependent NAD(P)H-hydrate dehydratase activity"/>
    <property type="evidence" value="ECO:0007669"/>
    <property type="project" value="UniProtKB-UniRule"/>
</dbReference>
<keyword evidence="1 6" id="KW-0547">Nucleotide-binding</keyword>
<dbReference type="Pfam" id="PF01256">
    <property type="entry name" value="Carb_kinase"/>
    <property type="match status" value="1"/>
</dbReference>
<sequence>MAEPRLWTPADAREWIAVPDAESDKYSRGVLGVVTGSDRYPGAAVIGVEAAIRTGVGMVRYLGADRPANLVLQRRPEIVTAEGRVQAWLIGSGMDPGKLTREESSLLDAALHGGEPVVADAGSLRRVAAGAHQRAFGVDESWRIVATPHVGELATMLSGLGSPAEVGAIRADPVSYAADVAARLGIVVVLKGGTTHVVAPDGDAIAISGGSPWLATAGTGDALAGIIGALVATNAERVLADPGCLASVAASGVLLHTAAGDAAATEGPLAALDVAEAVRGVVGGLLR</sequence>
<keyword evidence="4 6" id="KW-0520">NAD</keyword>
<dbReference type="RefSeq" id="WP_085513332.1">
    <property type="nucleotide sequence ID" value="NZ_FXAP01000005.1"/>
</dbReference>
<dbReference type="GO" id="GO:0005524">
    <property type="term" value="F:ATP binding"/>
    <property type="evidence" value="ECO:0007669"/>
    <property type="project" value="UniProtKB-KW"/>
</dbReference>
<comment type="subunit">
    <text evidence="6">Homotetramer.</text>
</comment>
<dbReference type="PANTHER" id="PTHR12592:SF0">
    <property type="entry name" value="ATP-DEPENDENT (S)-NAD(P)H-HYDRATE DEHYDRATASE"/>
    <property type="match status" value="1"/>
</dbReference>
<feature type="binding site" evidence="6">
    <location>
        <begin position="191"/>
        <end position="195"/>
    </location>
    <ligand>
        <name>AMP</name>
        <dbReference type="ChEBI" id="CHEBI:456215"/>
    </ligand>
</feature>